<dbReference type="InterPro" id="IPR011990">
    <property type="entry name" value="TPR-like_helical_dom_sf"/>
</dbReference>
<accession>A0A2S4N5Q0</accession>
<reference evidence="1 2" key="1">
    <citation type="submission" date="2018-01" db="EMBL/GenBank/DDBJ databases">
        <title>Genomic Encyclopedia of Type Strains, Phase I: the one thousand microbial genomes (KMG-I) project.</title>
        <authorList>
            <person name="Goeker M."/>
        </authorList>
    </citation>
    <scope>NUCLEOTIDE SEQUENCE [LARGE SCALE GENOMIC DNA]</scope>
    <source>
        <strain evidence="1 2">DSM 17960</strain>
    </source>
</reference>
<dbReference type="SUPFAM" id="SSF48452">
    <property type="entry name" value="TPR-like"/>
    <property type="match status" value="1"/>
</dbReference>
<evidence type="ECO:0000313" key="1">
    <source>
        <dbReference type="EMBL" id="POS00603.1"/>
    </source>
</evidence>
<comment type="caution">
    <text evidence="1">The sequence shown here is derived from an EMBL/GenBank/DDBJ whole genome shotgun (WGS) entry which is preliminary data.</text>
</comment>
<evidence type="ECO:0000313" key="2">
    <source>
        <dbReference type="Proteomes" id="UP000237056"/>
    </source>
</evidence>
<dbReference type="RefSeq" id="WP_103727174.1">
    <property type="nucleotide sequence ID" value="NZ_PQNY01000046.1"/>
</dbReference>
<gene>
    <name evidence="1" type="ORF">Q361_1461</name>
</gene>
<name>A0A2S4N5Q0_9FLAO</name>
<dbReference type="Gene3D" id="1.25.40.10">
    <property type="entry name" value="Tetratricopeptide repeat domain"/>
    <property type="match status" value="1"/>
</dbReference>
<dbReference type="EMBL" id="PQNY01000046">
    <property type="protein sequence ID" value="POS00603.1"/>
    <property type="molecule type" value="Genomic_DNA"/>
</dbReference>
<protein>
    <recommendedName>
        <fullName evidence="3">Tetratricopeptide repeat protein</fullName>
    </recommendedName>
</protein>
<dbReference type="Proteomes" id="UP000237056">
    <property type="component" value="Unassembled WGS sequence"/>
</dbReference>
<sequence>MRKKIFLLLTFITFISANSQKLNGTWILEKTVYENGNSLEINHLLYSTFTKYDFLTNSIKINDQKFNARYTNNSIKLDFRELLFSFENNYLLIQEKGDNKIQILSKKEDFLSKNIEFKSNIEIRNQDTLYISNEIYKPQFNNELTFEDFLRKNISKYTSESTKNNLFKSEFVLTKEGKIKDIKILSGISKSFDNEFIVALNKAEIYFKNESGKDFLIKHNFNFFQMYKGLTEKIEKDFYAIHQKGKLHFENNEFDKAITEYEKLNIMDLNSIKERLGFLYSEAFVNLGISYLAVNKNDEACNSFLKVGDLRNFKVRNYIIDFCK</sequence>
<dbReference type="AlphaFoldDB" id="A0A2S4N5Q0"/>
<keyword evidence="2" id="KW-1185">Reference proteome</keyword>
<organism evidence="1 2">
    <name type="scientific">Flavobacterium croceum DSM 17960</name>
    <dbReference type="NCBI Taxonomy" id="1121886"/>
    <lineage>
        <taxon>Bacteria</taxon>
        <taxon>Pseudomonadati</taxon>
        <taxon>Bacteroidota</taxon>
        <taxon>Flavobacteriia</taxon>
        <taxon>Flavobacteriales</taxon>
        <taxon>Flavobacteriaceae</taxon>
        <taxon>Flavobacterium</taxon>
    </lineage>
</organism>
<dbReference type="OrthoDB" id="707134at2"/>
<evidence type="ECO:0008006" key="3">
    <source>
        <dbReference type="Google" id="ProtNLM"/>
    </source>
</evidence>
<proteinExistence type="predicted"/>